<dbReference type="EMBL" id="ACIJ02000016">
    <property type="protein sequence ID" value="EEX72184.1"/>
    <property type="molecule type" value="Genomic_DNA"/>
</dbReference>
<organism evidence="1 2">
    <name type="scientific">Alloprevotella tannerae ATCC 51259</name>
    <dbReference type="NCBI Taxonomy" id="626522"/>
    <lineage>
        <taxon>Bacteria</taxon>
        <taxon>Pseudomonadati</taxon>
        <taxon>Bacteroidota</taxon>
        <taxon>Bacteroidia</taxon>
        <taxon>Bacteroidales</taxon>
        <taxon>Prevotellaceae</taxon>
        <taxon>Alloprevotella</taxon>
    </lineage>
</organism>
<dbReference type="Proteomes" id="UP000003460">
    <property type="component" value="Unassembled WGS sequence"/>
</dbReference>
<dbReference type="HOGENOM" id="CLU_3274751_0_0_10"/>
<evidence type="ECO:0000313" key="1">
    <source>
        <dbReference type="EMBL" id="EEX72184.1"/>
    </source>
</evidence>
<accession>C9LEL5</accession>
<proteinExistence type="predicted"/>
<name>C9LEL5_9BACT</name>
<evidence type="ECO:0000313" key="2">
    <source>
        <dbReference type="Proteomes" id="UP000003460"/>
    </source>
</evidence>
<reference evidence="1" key="1">
    <citation type="submission" date="2009-09" db="EMBL/GenBank/DDBJ databases">
        <authorList>
            <person name="Weinstock G."/>
            <person name="Sodergren E."/>
            <person name="Clifton S."/>
            <person name="Fulton L."/>
            <person name="Fulton B."/>
            <person name="Courtney L."/>
            <person name="Fronick C."/>
            <person name="Harrison M."/>
            <person name="Strong C."/>
            <person name="Farmer C."/>
            <person name="Delahaunty K."/>
            <person name="Markovic C."/>
            <person name="Hall O."/>
            <person name="Minx P."/>
            <person name="Tomlinson C."/>
            <person name="Mitreva M."/>
            <person name="Nelson J."/>
            <person name="Hou S."/>
            <person name="Wollam A."/>
            <person name="Pepin K.H."/>
            <person name="Johnson M."/>
            <person name="Bhonagiri V."/>
            <person name="Nash W.E."/>
            <person name="Warren W."/>
            <person name="Chinwalla A."/>
            <person name="Mardis E.R."/>
            <person name="Wilson R.K."/>
        </authorList>
    </citation>
    <scope>NUCLEOTIDE SEQUENCE [LARGE SCALE GENOMIC DNA]</scope>
    <source>
        <strain evidence="1">ATCC 51259</strain>
    </source>
</reference>
<sequence>MGLRLKAVGQQRKNISLARSETDIGARLMLWNEKKMATKKR</sequence>
<keyword evidence="2" id="KW-1185">Reference proteome</keyword>
<comment type="caution">
    <text evidence="1">The sequence shown here is derived from an EMBL/GenBank/DDBJ whole genome shotgun (WGS) entry which is preliminary data.</text>
</comment>
<gene>
    <name evidence="1" type="ORF">GCWU000325_00645</name>
</gene>
<protein>
    <submittedName>
        <fullName evidence="1">Uncharacterized protein</fullName>
    </submittedName>
</protein>
<dbReference type="AlphaFoldDB" id="C9LEL5"/>